<sequence length="443" mass="50601">MGSEEESNDGSESNDFKYFVEGDTLNDNWDPLGNKENSLLNLVSLRKRVLKLDFEFVEDRDMNHPDLEVGLIFQNVGVFRKTPNASRSTLEPFTQSSTLTSDNINTCRGRGRGRGMAIQLNRDRGRGRTNGPLTGYVVYFKDISTPFGVQHLVILDDEKQPEEKGMVLMAHTPLIGRYASQWPRLTNPLYTEQWSREVPLNKTSKVWSLQATNHHRFNEPSILPTLGRRMIEGKAKRGDAIQFFVEFRYIKGFREWTKDILSRCEHKLVTAQAFCEAWCPSTNTLLTSFGELSISFWDLHTLDGFPINGLVYDEVVPCAKELDGVDETGWRFVPRSCKFLFHAYHLLQESNGSDQFSQVPVDKWIKFWFKRATKYCKPPPCKEKKAVRPKLTHNPSGTFVAHGKWSSAEEALFSKLGLEGSLKRRNVLGSILSVLALHLRPSY</sequence>
<name>A0AAW2K1J9_9LAMI</name>
<protein>
    <recommendedName>
        <fullName evidence="2">Aminotransferase-like plant mobile domain-containing protein</fullName>
    </recommendedName>
</protein>
<reference evidence="1" key="1">
    <citation type="submission" date="2020-06" db="EMBL/GenBank/DDBJ databases">
        <authorList>
            <person name="Li T."/>
            <person name="Hu X."/>
            <person name="Zhang T."/>
            <person name="Song X."/>
            <person name="Zhang H."/>
            <person name="Dai N."/>
            <person name="Sheng W."/>
            <person name="Hou X."/>
            <person name="Wei L."/>
        </authorList>
    </citation>
    <scope>NUCLEOTIDE SEQUENCE</scope>
    <source>
        <strain evidence="1">KEN8</strain>
        <tissue evidence="1">Leaf</tissue>
    </source>
</reference>
<evidence type="ECO:0008006" key="2">
    <source>
        <dbReference type="Google" id="ProtNLM"/>
    </source>
</evidence>
<reference evidence="1" key="2">
    <citation type="journal article" date="2024" name="Plant">
        <title>Genomic evolution and insights into agronomic trait innovations of Sesamum species.</title>
        <authorList>
            <person name="Miao H."/>
            <person name="Wang L."/>
            <person name="Qu L."/>
            <person name="Liu H."/>
            <person name="Sun Y."/>
            <person name="Le M."/>
            <person name="Wang Q."/>
            <person name="Wei S."/>
            <person name="Zheng Y."/>
            <person name="Lin W."/>
            <person name="Duan Y."/>
            <person name="Cao H."/>
            <person name="Xiong S."/>
            <person name="Wang X."/>
            <person name="Wei L."/>
            <person name="Li C."/>
            <person name="Ma Q."/>
            <person name="Ju M."/>
            <person name="Zhao R."/>
            <person name="Li G."/>
            <person name="Mu C."/>
            <person name="Tian Q."/>
            <person name="Mei H."/>
            <person name="Zhang T."/>
            <person name="Gao T."/>
            <person name="Zhang H."/>
        </authorList>
    </citation>
    <scope>NUCLEOTIDE SEQUENCE</scope>
    <source>
        <strain evidence="1">KEN8</strain>
    </source>
</reference>
<organism evidence="1">
    <name type="scientific">Sesamum calycinum</name>
    <dbReference type="NCBI Taxonomy" id="2727403"/>
    <lineage>
        <taxon>Eukaryota</taxon>
        <taxon>Viridiplantae</taxon>
        <taxon>Streptophyta</taxon>
        <taxon>Embryophyta</taxon>
        <taxon>Tracheophyta</taxon>
        <taxon>Spermatophyta</taxon>
        <taxon>Magnoliopsida</taxon>
        <taxon>eudicotyledons</taxon>
        <taxon>Gunneridae</taxon>
        <taxon>Pentapetalae</taxon>
        <taxon>asterids</taxon>
        <taxon>lamiids</taxon>
        <taxon>Lamiales</taxon>
        <taxon>Pedaliaceae</taxon>
        <taxon>Sesamum</taxon>
    </lineage>
</organism>
<dbReference type="EMBL" id="JACGWM010000705">
    <property type="protein sequence ID" value="KAL0300178.1"/>
    <property type="molecule type" value="Genomic_DNA"/>
</dbReference>
<dbReference type="AlphaFoldDB" id="A0AAW2K1J9"/>
<evidence type="ECO:0000313" key="1">
    <source>
        <dbReference type="EMBL" id="KAL0300178.1"/>
    </source>
</evidence>
<accession>A0AAW2K1J9</accession>
<comment type="caution">
    <text evidence="1">The sequence shown here is derived from an EMBL/GenBank/DDBJ whole genome shotgun (WGS) entry which is preliminary data.</text>
</comment>
<proteinExistence type="predicted"/>
<gene>
    <name evidence="1" type="ORF">Scaly_2568600</name>
</gene>